<dbReference type="AlphaFoldDB" id="A0A8X7VS26"/>
<evidence type="ECO:0000313" key="4">
    <source>
        <dbReference type="Proteomes" id="UP000886595"/>
    </source>
</evidence>
<name>A0A8X7VS26_BRACI</name>
<dbReference type="PANTHER" id="PTHR11607:SF61">
    <property type="entry name" value="ALPHA-MANNOSIDASE"/>
    <property type="match status" value="1"/>
</dbReference>
<dbReference type="GO" id="GO:0030246">
    <property type="term" value="F:carbohydrate binding"/>
    <property type="evidence" value="ECO:0007669"/>
    <property type="project" value="InterPro"/>
</dbReference>
<proteinExistence type="predicted"/>
<feature type="region of interest" description="Disordered" evidence="1">
    <location>
        <begin position="79"/>
        <end position="102"/>
    </location>
</feature>
<reference evidence="3 4" key="1">
    <citation type="submission" date="2020-02" db="EMBL/GenBank/DDBJ databases">
        <authorList>
            <person name="Ma Q."/>
            <person name="Huang Y."/>
            <person name="Song X."/>
            <person name="Pei D."/>
        </authorList>
    </citation>
    <scope>NUCLEOTIDE SEQUENCE [LARGE SCALE GENOMIC DNA]</scope>
    <source>
        <strain evidence="3">Sxm20200214</strain>
        <tissue evidence="3">Leaf</tissue>
    </source>
</reference>
<keyword evidence="4" id="KW-1185">Reference proteome</keyword>
<dbReference type="InterPro" id="IPR050843">
    <property type="entry name" value="Glycosyl_Hydrlase_38"/>
</dbReference>
<feature type="domain" description="Glycosyl hydrolases family 38 C-terminal" evidence="2">
    <location>
        <begin position="10"/>
        <end position="119"/>
    </location>
</feature>
<evidence type="ECO:0000259" key="2">
    <source>
        <dbReference type="Pfam" id="PF17677"/>
    </source>
</evidence>
<dbReference type="FunFam" id="2.60.40.1360:FF:000001">
    <property type="entry name" value="Alpha-mannosidase"/>
    <property type="match status" value="1"/>
</dbReference>
<dbReference type="EMBL" id="JAAMPC010000004">
    <property type="protein sequence ID" value="KAG2316998.1"/>
    <property type="molecule type" value="Genomic_DNA"/>
</dbReference>
<sequence>MDPLYAFPPNVALITLQELDLGNVLLRLAHLYEAGEESEYSKVAKVELKKLFPGKTIKGVKEMSLVATQEKAKMKEKMKWKVEGEEAEQSQSSSHTKKGGPLDSSALVVELAPMEIRTFLLHFSQKPAKQQQRRRKFILGF</sequence>
<accession>A0A8X7VS26</accession>
<dbReference type="PANTHER" id="PTHR11607">
    <property type="entry name" value="ALPHA-MANNOSIDASE"/>
    <property type="match status" value="1"/>
</dbReference>
<comment type="caution">
    <text evidence="3">The sequence shown here is derived from an EMBL/GenBank/DDBJ whole genome shotgun (WGS) entry which is preliminary data.</text>
</comment>
<dbReference type="GO" id="GO:0005975">
    <property type="term" value="P:carbohydrate metabolic process"/>
    <property type="evidence" value="ECO:0007669"/>
    <property type="project" value="InterPro"/>
</dbReference>
<gene>
    <name evidence="3" type="ORF">Bca52824_020120</name>
</gene>
<dbReference type="GO" id="GO:0004559">
    <property type="term" value="F:alpha-mannosidase activity"/>
    <property type="evidence" value="ECO:0007669"/>
    <property type="project" value="TreeGrafter"/>
</dbReference>
<dbReference type="Proteomes" id="UP000886595">
    <property type="component" value="Unassembled WGS sequence"/>
</dbReference>
<protein>
    <recommendedName>
        <fullName evidence="2">Glycosyl hydrolases family 38 C-terminal domain-containing protein</fullName>
    </recommendedName>
</protein>
<dbReference type="OrthoDB" id="2016903at2759"/>
<evidence type="ECO:0000256" key="1">
    <source>
        <dbReference type="SAM" id="MobiDB-lite"/>
    </source>
</evidence>
<dbReference type="Gene3D" id="2.60.40.1360">
    <property type="match status" value="1"/>
</dbReference>
<dbReference type="InterPro" id="IPR011013">
    <property type="entry name" value="Gal_mutarotase_sf_dom"/>
</dbReference>
<dbReference type="SUPFAM" id="SSF74650">
    <property type="entry name" value="Galactose mutarotase-like"/>
    <property type="match status" value="1"/>
</dbReference>
<dbReference type="InterPro" id="IPR041147">
    <property type="entry name" value="GH38_C"/>
</dbReference>
<evidence type="ECO:0000313" key="3">
    <source>
        <dbReference type="EMBL" id="KAG2316998.1"/>
    </source>
</evidence>
<dbReference type="Pfam" id="PF17677">
    <property type="entry name" value="Glyco_hydro38C2"/>
    <property type="match status" value="1"/>
</dbReference>
<organism evidence="3 4">
    <name type="scientific">Brassica carinata</name>
    <name type="common">Ethiopian mustard</name>
    <name type="synonym">Abyssinian cabbage</name>
    <dbReference type="NCBI Taxonomy" id="52824"/>
    <lineage>
        <taxon>Eukaryota</taxon>
        <taxon>Viridiplantae</taxon>
        <taxon>Streptophyta</taxon>
        <taxon>Embryophyta</taxon>
        <taxon>Tracheophyta</taxon>
        <taxon>Spermatophyta</taxon>
        <taxon>Magnoliopsida</taxon>
        <taxon>eudicotyledons</taxon>
        <taxon>Gunneridae</taxon>
        <taxon>Pentapetalae</taxon>
        <taxon>rosids</taxon>
        <taxon>malvids</taxon>
        <taxon>Brassicales</taxon>
        <taxon>Brassicaceae</taxon>
        <taxon>Brassiceae</taxon>
        <taxon>Brassica</taxon>
    </lineage>
</organism>